<sequence length="103" mass="11779">MHIWTRYEDNWCPHDSLLHRVSEKKEGWRKQNPHFCGPKEATPQSQGLDGTSGRLGNNRLVFTRKRFSLGFGIQLQLRPRPQACRTSCEKEISPSLDEVCGAA</sequence>
<comment type="caution">
    <text evidence="2">The sequence shown here is derived from an EMBL/GenBank/DDBJ whole genome shotgun (WGS) entry which is preliminary data.</text>
</comment>
<keyword evidence="3" id="KW-1185">Reference proteome</keyword>
<feature type="region of interest" description="Disordered" evidence="1">
    <location>
        <begin position="29"/>
        <end position="55"/>
    </location>
</feature>
<accession>A0A448X4K1</accession>
<reference evidence="2" key="1">
    <citation type="submission" date="2018-11" db="EMBL/GenBank/DDBJ databases">
        <authorList>
            <consortium name="Pathogen Informatics"/>
        </authorList>
    </citation>
    <scope>NUCLEOTIDE SEQUENCE</scope>
</reference>
<evidence type="ECO:0000313" key="2">
    <source>
        <dbReference type="EMBL" id="VEL27910.1"/>
    </source>
</evidence>
<gene>
    <name evidence="2" type="ORF">PXEA_LOCUS21350</name>
</gene>
<dbReference type="AlphaFoldDB" id="A0A448X4K1"/>
<evidence type="ECO:0000313" key="3">
    <source>
        <dbReference type="Proteomes" id="UP000784294"/>
    </source>
</evidence>
<name>A0A448X4K1_9PLAT</name>
<dbReference type="EMBL" id="CAAALY010090894">
    <property type="protein sequence ID" value="VEL27910.1"/>
    <property type="molecule type" value="Genomic_DNA"/>
</dbReference>
<dbReference type="Proteomes" id="UP000784294">
    <property type="component" value="Unassembled WGS sequence"/>
</dbReference>
<protein>
    <submittedName>
        <fullName evidence="2">Uncharacterized protein</fullName>
    </submittedName>
</protein>
<evidence type="ECO:0000256" key="1">
    <source>
        <dbReference type="SAM" id="MobiDB-lite"/>
    </source>
</evidence>
<organism evidence="2 3">
    <name type="scientific">Protopolystoma xenopodis</name>
    <dbReference type="NCBI Taxonomy" id="117903"/>
    <lineage>
        <taxon>Eukaryota</taxon>
        <taxon>Metazoa</taxon>
        <taxon>Spiralia</taxon>
        <taxon>Lophotrochozoa</taxon>
        <taxon>Platyhelminthes</taxon>
        <taxon>Monogenea</taxon>
        <taxon>Polyopisthocotylea</taxon>
        <taxon>Polystomatidea</taxon>
        <taxon>Polystomatidae</taxon>
        <taxon>Protopolystoma</taxon>
    </lineage>
</organism>
<proteinExistence type="predicted"/>